<keyword evidence="4" id="KW-1185">Reference proteome</keyword>
<evidence type="ECO:0000256" key="2">
    <source>
        <dbReference type="SAM" id="MobiDB-lite"/>
    </source>
</evidence>
<dbReference type="Gene3D" id="2.40.260.10">
    <property type="entry name" value="Sortase"/>
    <property type="match status" value="1"/>
</dbReference>
<gene>
    <name evidence="3" type="ORF">SAMN04489750_0063</name>
</gene>
<dbReference type="GO" id="GO:0016787">
    <property type="term" value="F:hydrolase activity"/>
    <property type="evidence" value="ECO:0007669"/>
    <property type="project" value="UniProtKB-KW"/>
</dbReference>
<dbReference type="CDD" id="cd05829">
    <property type="entry name" value="Sortase_F"/>
    <property type="match status" value="1"/>
</dbReference>
<organism evidence="3 4">
    <name type="scientific">Branchiibius hedensis</name>
    <dbReference type="NCBI Taxonomy" id="672460"/>
    <lineage>
        <taxon>Bacteria</taxon>
        <taxon>Bacillati</taxon>
        <taxon>Actinomycetota</taxon>
        <taxon>Actinomycetes</taxon>
        <taxon>Micrococcales</taxon>
        <taxon>Dermacoccaceae</taxon>
        <taxon>Branchiibius</taxon>
    </lineage>
</organism>
<protein>
    <submittedName>
        <fullName evidence="3">Sortase family protein</fullName>
    </submittedName>
</protein>
<dbReference type="InterPro" id="IPR005754">
    <property type="entry name" value="Sortase"/>
</dbReference>
<sequence length="266" mass="26477">MPLLWEVRSSPAASVSSSKTAKRSVLAVAGATLAAAGIVSVAAGCSQSASTAPATTLGSVAAPSIPQYVPPSTTASPSATSASGKNSSPATSSPASTSANSGAAVSGHNSAAPQGTPTQVFVFNAAGATIVNAQLTAIFVDSQGVLAPPGGVAGVLNNRGWAMPGYRGAAILAGHVTYGGVPDTFYNLPEVVPGDKIIVRYSSGDQVTFVATKSAAKPKSTLSKDGTVWDSGSPTPVLRLITCDPKTPIKNGHFEGNWVVWANLAS</sequence>
<feature type="region of interest" description="Disordered" evidence="2">
    <location>
        <begin position="70"/>
        <end position="111"/>
    </location>
</feature>
<feature type="compositionally biased region" description="Low complexity" evidence="2">
    <location>
        <begin position="70"/>
        <end position="104"/>
    </location>
</feature>
<evidence type="ECO:0000256" key="1">
    <source>
        <dbReference type="ARBA" id="ARBA00022801"/>
    </source>
</evidence>
<dbReference type="Proteomes" id="UP000250028">
    <property type="component" value="Unassembled WGS sequence"/>
</dbReference>
<evidence type="ECO:0000313" key="3">
    <source>
        <dbReference type="EMBL" id="SSA32799.1"/>
    </source>
</evidence>
<dbReference type="AlphaFoldDB" id="A0A2Y8ZQY4"/>
<proteinExistence type="predicted"/>
<reference evidence="4" key="1">
    <citation type="submission" date="2016-10" db="EMBL/GenBank/DDBJ databases">
        <authorList>
            <person name="Varghese N."/>
            <person name="Submissions S."/>
        </authorList>
    </citation>
    <scope>NUCLEOTIDE SEQUENCE [LARGE SCALE GENOMIC DNA]</scope>
    <source>
        <strain evidence="4">DSM 22951</strain>
    </source>
</reference>
<dbReference type="InterPro" id="IPR023365">
    <property type="entry name" value="Sortase_dom-sf"/>
</dbReference>
<keyword evidence="1" id="KW-0378">Hydrolase</keyword>
<dbReference type="EMBL" id="UESZ01000001">
    <property type="protein sequence ID" value="SSA32799.1"/>
    <property type="molecule type" value="Genomic_DNA"/>
</dbReference>
<dbReference type="InterPro" id="IPR042001">
    <property type="entry name" value="Sortase_F"/>
</dbReference>
<evidence type="ECO:0000313" key="4">
    <source>
        <dbReference type="Proteomes" id="UP000250028"/>
    </source>
</evidence>
<accession>A0A2Y8ZQY4</accession>
<dbReference type="SUPFAM" id="SSF63817">
    <property type="entry name" value="Sortase"/>
    <property type="match status" value="1"/>
</dbReference>
<dbReference type="Pfam" id="PF04203">
    <property type="entry name" value="Sortase"/>
    <property type="match status" value="1"/>
</dbReference>
<name>A0A2Y8ZQY4_9MICO</name>